<evidence type="ECO:0000256" key="6">
    <source>
        <dbReference type="RuleBase" id="RU365102"/>
    </source>
</evidence>
<dbReference type="InterPro" id="IPR049555">
    <property type="entry name" value="GDT1-like_CS"/>
</dbReference>
<dbReference type="PROSITE" id="PS01214">
    <property type="entry name" value="UPF0016"/>
    <property type="match status" value="1"/>
</dbReference>
<evidence type="ECO:0000256" key="4">
    <source>
        <dbReference type="ARBA" id="ARBA00022989"/>
    </source>
</evidence>
<evidence type="ECO:0000256" key="3">
    <source>
        <dbReference type="ARBA" id="ARBA00022692"/>
    </source>
</evidence>
<keyword evidence="8" id="KW-1185">Reference proteome</keyword>
<dbReference type="GO" id="GO:0000329">
    <property type="term" value="C:fungal-type vacuole membrane"/>
    <property type="evidence" value="ECO:0007669"/>
    <property type="project" value="TreeGrafter"/>
</dbReference>
<evidence type="ECO:0000313" key="7">
    <source>
        <dbReference type="EMBL" id="KZT61884.1"/>
    </source>
</evidence>
<feature type="transmembrane region" description="Helical" evidence="6">
    <location>
        <begin position="234"/>
        <end position="252"/>
    </location>
</feature>
<comment type="subcellular location">
    <subcellularLocation>
        <location evidence="1 6">Membrane</location>
        <topology evidence="1 6">Multi-pass membrane protein</topology>
    </subcellularLocation>
</comment>
<feature type="transmembrane region" description="Helical" evidence="6">
    <location>
        <begin position="162"/>
        <end position="181"/>
    </location>
</feature>
<dbReference type="GO" id="GO:0032472">
    <property type="term" value="P:Golgi calcium ion transport"/>
    <property type="evidence" value="ECO:0007669"/>
    <property type="project" value="TreeGrafter"/>
</dbReference>
<dbReference type="InParanoid" id="A0A165JIM0"/>
<feature type="transmembrane region" description="Helical" evidence="6">
    <location>
        <begin position="12"/>
        <end position="36"/>
    </location>
</feature>
<evidence type="ECO:0000256" key="5">
    <source>
        <dbReference type="ARBA" id="ARBA00023136"/>
    </source>
</evidence>
<dbReference type="GO" id="GO:0032468">
    <property type="term" value="P:Golgi calcium ion homeostasis"/>
    <property type="evidence" value="ECO:0007669"/>
    <property type="project" value="TreeGrafter"/>
</dbReference>
<feature type="transmembrane region" description="Helical" evidence="6">
    <location>
        <begin position="76"/>
        <end position="93"/>
    </location>
</feature>
<dbReference type="OrthoDB" id="442680at2759"/>
<dbReference type="STRING" id="1353952.A0A165JIM0"/>
<feature type="transmembrane region" description="Helical" evidence="6">
    <location>
        <begin position="201"/>
        <end position="222"/>
    </location>
</feature>
<accession>A0A165JIM0</accession>
<gene>
    <name evidence="7" type="ORF">CALCODRAFT_427101</name>
</gene>
<dbReference type="Pfam" id="PF01169">
    <property type="entry name" value="GDT1"/>
    <property type="match status" value="2"/>
</dbReference>
<keyword evidence="3 6" id="KW-0812">Transmembrane</keyword>
<dbReference type="Proteomes" id="UP000076842">
    <property type="component" value="Unassembled WGS sequence"/>
</dbReference>
<reference evidence="7 8" key="1">
    <citation type="journal article" date="2016" name="Mol. Biol. Evol.">
        <title>Comparative Genomics of Early-Diverging Mushroom-Forming Fungi Provides Insights into the Origins of Lignocellulose Decay Capabilities.</title>
        <authorList>
            <person name="Nagy L.G."/>
            <person name="Riley R."/>
            <person name="Tritt A."/>
            <person name="Adam C."/>
            <person name="Daum C."/>
            <person name="Floudas D."/>
            <person name="Sun H."/>
            <person name="Yadav J.S."/>
            <person name="Pangilinan J."/>
            <person name="Larsson K.H."/>
            <person name="Matsuura K."/>
            <person name="Barry K."/>
            <person name="Labutti K."/>
            <person name="Kuo R."/>
            <person name="Ohm R.A."/>
            <person name="Bhattacharya S.S."/>
            <person name="Shirouzu T."/>
            <person name="Yoshinaga Y."/>
            <person name="Martin F.M."/>
            <person name="Grigoriev I.V."/>
            <person name="Hibbett D.S."/>
        </authorList>
    </citation>
    <scope>NUCLEOTIDE SEQUENCE [LARGE SCALE GENOMIC DNA]</scope>
    <source>
        <strain evidence="7 8">HHB12733</strain>
    </source>
</reference>
<dbReference type="InterPro" id="IPR001727">
    <property type="entry name" value="GDT1-like"/>
</dbReference>
<feature type="transmembrane region" description="Helical" evidence="6">
    <location>
        <begin position="43"/>
        <end position="64"/>
    </location>
</feature>
<dbReference type="FunCoup" id="A0A165JIM0">
    <property type="interactions" value="415"/>
</dbReference>
<dbReference type="GO" id="GO:0005384">
    <property type="term" value="F:manganese ion transmembrane transporter activity"/>
    <property type="evidence" value="ECO:0007669"/>
    <property type="project" value="TreeGrafter"/>
</dbReference>
<protein>
    <recommendedName>
        <fullName evidence="6">GDT1 family protein</fullName>
    </recommendedName>
</protein>
<evidence type="ECO:0000313" key="8">
    <source>
        <dbReference type="Proteomes" id="UP000076842"/>
    </source>
</evidence>
<dbReference type="PANTHER" id="PTHR12608">
    <property type="entry name" value="TRANSMEMBRANE PROTEIN HTP-1 RELATED"/>
    <property type="match status" value="1"/>
</dbReference>
<comment type="similarity">
    <text evidence="2 6">Belongs to the GDT1 family.</text>
</comment>
<dbReference type="GO" id="GO:0005794">
    <property type="term" value="C:Golgi apparatus"/>
    <property type="evidence" value="ECO:0007669"/>
    <property type="project" value="TreeGrafter"/>
</dbReference>
<dbReference type="PANTHER" id="PTHR12608:SF1">
    <property type="entry name" value="TRANSMEMBRANE PROTEIN 165"/>
    <property type="match status" value="1"/>
</dbReference>
<sequence length="285" mass="29981">MLAHAQSEEFRALGQAFMMIIVSEIGDKTFLIAAILAMRHPRWTVFLGAFGSLVVMSILSAELGHLLPALFIPKRWTQGAAALLFFVFGARMFKEGLEMSSGSEKIQEELGEVELELAKVGDGADMVGGTPTTARMGDGLEEARVGGGMDTRGTGIKEGAANLAKLVFGPVFVQSFVLTFLAEWGDRSQIATVALGAAHNVYIVTLGTVIGHSACTALAVLGGRYISTKISVKHITLGGAALFVIFGIMYMYEAYNGEPLSLPEMPLGSLPGVGDAAEVLPGVAG</sequence>
<evidence type="ECO:0000256" key="1">
    <source>
        <dbReference type="ARBA" id="ARBA00004141"/>
    </source>
</evidence>
<dbReference type="EMBL" id="KV423920">
    <property type="protein sequence ID" value="KZT61884.1"/>
    <property type="molecule type" value="Genomic_DNA"/>
</dbReference>
<keyword evidence="4 6" id="KW-1133">Transmembrane helix</keyword>
<evidence type="ECO:0000256" key="2">
    <source>
        <dbReference type="ARBA" id="ARBA00009190"/>
    </source>
</evidence>
<keyword evidence="5 6" id="KW-0472">Membrane</keyword>
<proteinExistence type="inferred from homology"/>
<name>A0A165JIM0_9BASI</name>
<dbReference type="GO" id="GO:0015085">
    <property type="term" value="F:calcium ion transmembrane transporter activity"/>
    <property type="evidence" value="ECO:0007669"/>
    <property type="project" value="TreeGrafter"/>
</dbReference>
<dbReference type="AlphaFoldDB" id="A0A165JIM0"/>
<organism evidence="7 8">
    <name type="scientific">Calocera cornea HHB12733</name>
    <dbReference type="NCBI Taxonomy" id="1353952"/>
    <lineage>
        <taxon>Eukaryota</taxon>
        <taxon>Fungi</taxon>
        <taxon>Dikarya</taxon>
        <taxon>Basidiomycota</taxon>
        <taxon>Agaricomycotina</taxon>
        <taxon>Dacrymycetes</taxon>
        <taxon>Dacrymycetales</taxon>
        <taxon>Dacrymycetaceae</taxon>
        <taxon>Calocera</taxon>
    </lineage>
</organism>